<dbReference type="AlphaFoldDB" id="A0A8J2J2E2"/>
<proteinExistence type="predicted"/>
<keyword evidence="2" id="KW-1185">Reference proteome</keyword>
<organism evidence="1 2">
    <name type="scientific">Allacma fusca</name>
    <dbReference type="NCBI Taxonomy" id="39272"/>
    <lineage>
        <taxon>Eukaryota</taxon>
        <taxon>Metazoa</taxon>
        <taxon>Ecdysozoa</taxon>
        <taxon>Arthropoda</taxon>
        <taxon>Hexapoda</taxon>
        <taxon>Collembola</taxon>
        <taxon>Symphypleona</taxon>
        <taxon>Sminthuridae</taxon>
        <taxon>Allacma</taxon>
    </lineage>
</organism>
<sequence length="160" mass="17613">MVNPQLMEDVLAKLPYQLQFQWCSKLLGHSDEPHLEDLSNWMTTMALAARMLPSKAEDNDTASHKLETCKKFLADDVKTRSDVHLKVLPVIIGGPGGETTVNAIMDDGSTISLVDTELAQKLGIRGRNVPLCMQWTNGQLAHEDNSEVISFTIRGTHTGA</sequence>
<gene>
    <name evidence="1" type="ORF">AFUS01_LOCUS686</name>
</gene>
<dbReference type="EMBL" id="CAJVCH010003584">
    <property type="protein sequence ID" value="CAG7649333.1"/>
    <property type="molecule type" value="Genomic_DNA"/>
</dbReference>
<dbReference type="OrthoDB" id="8061743at2759"/>
<accession>A0A8J2J2E2</accession>
<evidence type="ECO:0000313" key="2">
    <source>
        <dbReference type="Proteomes" id="UP000708208"/>
    </source>
</evidence>
<comment type="caution">
    <text evidence="1">The sequence shown here is derived from an EMBL/GenBank/DDBJ whole genome shotgun (WGS) entry which is preliminary data.</text>
</comment>
<name>A0A8J2J2E2_9HEXA</name>
<reference evidence="1" key="1">
    <citation type="submission" date="2021-06" db="EMBL/GenBank/DDBJ databases">
        <authorList>
            <person name="Hodson N. C."/>
            <person name="Mongue J. A."/>
            <person name="Jaron S. K."/>
        </authorList>
    </citation>
    <scope>NUCLEOTIDE SEQUENCE</scope>
</reference>
<protein>
    <submittedName>
        <fullName evidence="1">Uncharacterized protein</fullName>
    </submittedName>
</protein>
<evidence type="ECO:0000313" key="1">
    <source>
        <dbReference type="EMBL" id="CAG7649333.1"/>
    </source>
</evidence>
<dbReference type="Proteomes" id="UP000708208">
    <property type="component" value="Unassembled WGS sequence"/>
</dbReference>